<evidence type="ECO:0000313" key="2">
    <source>
        <dbReference type="Proteomes" id="UP000234626"/>
    </source>
</evidence>
<reference evidence="1 2" key="1">
    <citation type="submission" date="2017-12" db="EMBL/GenBank/DDBJ databases">
        <title>Characterization of six clinical isolates of Enterochimera gen. nov., a novel genus of the Yersiniaciae family and the three species Enterochimera arupensis sp. nov., Enterochimera coloradensis sp. nov, and Enterochimera californica sp. nov.</title>
        <authorList>
            <person name="Rossi A."/>
            <person name="Fisher M."/>
        </authorList>
    </citation>
    <scope>NUCLEOTIDE SEQUENCE [LARGE SCALE GENOMIC DNA]</scope>
    <source>
        <strain evidence="1 2">2016Iso1</strain>
    </source>
</reference>
<dbReference type="AlphaFoldDB" id="A0A2N5EMJ7"/>
<accession>A0A2N5EMJ7</accession>
<evidence type="ECO:0008006" key="3">
    <source>
        <dbReference type="Google" id="ProtNLM"/>
    </source>
</evidence>
<dbReference type="Gene3D" id="3.10.129.10">
    <property type="entry name" value="Hotdog Thioesterase"/>
    <property type="match status" value="1"/>
</dbReference>
<dbReference type="SUPFAM" id="SSF54637">
    <property type="entry name" value="Thioesterase/thiol ester dehydrase-isomerase"/>
    <property type="match status" value="1"/>
</dbReference>
<evidence type="ECO:0000313" key="1">
    <source>
        <dbReference type="EMBL" id="PLR49288.1"/>
    </source>
</evidence>
<comment type="caution">
    <text evidence="1">The sequence shown here is derived from an EMBL/GenBank/DDBJ whole genome shotgun (WGS) entry which is preliminary data.</text>
</comment>
<dbReference type="Proteomes" id="UP000234626">
    <property type="component" value="Unassembled WGS sequence"/>
</dbReference>
<proteinExistence type="predicted"/>
<name>A0A2N5EMJ7_9GAMM</name>
<gene>
    <name evidence="1" type="ORF">CYR34_11390</name>
</gene>
<dbReference type="OrthoDB" id="9774179at2"/>
<keyword evidence="2" id="KW-1185">Reference proteome</keyword>
<dbReference type="InterPro" id="IPR029069">
    <property type="entry name" value="HotDog_dom_sf"/>
</dbReference>
<dbReference type="RefSeq" id="WP_101834948.1">
    <property type="nucleotide sequence ID" value="NZ_PJZK01000010.1"/>
</dbReference>
<dbReference type="EMBL" id="PJZK01000010">
    <property type="protein sequence ID" value="PLR49288.1"/>
    <property type="molecule type" value="Genomic_DNA"/>
</dbReference>
<sequence>MIRYTAAHIRHWTTFSGDNNPVHYDAGFARRLGLTQTPIQGMRALLDVKAALSTPAGKRNDPPQAWHFTSRLRAPIYCCQPYQLSVEQTARGVSARLLDAQAQPCISACLAGSPPPALQPGLAVRQCDLGDTAVLPPGLPAWVALDALLFRELLASPEVMQTVHDILPELQATTLPDVMPQLPLMQTHNEASFSAALLDTPAGAAGGAAVDYAVLPALVIGDRQRGFILRLGIQASLGTQAMTHFISLKTWPAPFQHQGDYDD</sequence>
<protein>
    <recommendedName>
        <fullName evidence="3">MaoC-like domain-containing protein</fullName>
    </recommendedName>
</protein>
<organism evidence="1 2">
    <name type="scientific">Chimaeribacter arupi</name>
    <dbReference type="NCBI Taxonomy" id="2060066"/>
    <lineage>
        <taxon>Bacteria</taxon>
        <taxon>Pseudomonadati</taxon>
        <taxon>Pseudomonadota</taxon>
        <taxon>Gammaproteobacteria</taxon>
        <taxon>Enterobacterales</taxon>
        <taxon>Yersiniaceae</taxon>
        <taxon>Chimaeribacter</taxon>
    </lineage>
</organism>